<evidence type="ECO:0000313" key="5">
    <source>
        <dbReference type="EMBL" id="KAK6537597.1"/>
    </source>
</evidence>
<evidence type="ECO:0000256" key="1">
    <source>
        <dbReference type="ARBA" id="ARBA00022729"/>
    </source>
</evidence>
<keyword evidence="1 3" id="KW-0732">Signal</keyword>
<proteinExistence type="predicted"/>
<evidence type="ECO:0000256" key="3">
    <source>
        <dbReference type="SAM" id="SignalP"/>
    </source>
</evidence>
<evidence type="ECO:0000259" key="4">
    <source>
        <dbReference type="PROSITE" id="PS51164"/>
    </source>
</evidence>
<dbReference type="GO" id="GO:0005975">
    <property type="term" value="P:carbohydrate metabolic process"/>
    <property type="evidence" value="ECO:0007669"/>
    <property type="project" value="InterPro"/>
</dbReference>
<feature type="domain" description="CBM1" evidence="4">
    <location>
        <begin position="136"/>
        <end position="179"/>
    </location>
</feature>
<feature type="chain" id="PRO_5043508253" description="CBM1 domain-containing protein" evidence="3">
    <location>
        <begin position="22"/>
        <end position="333"/>
    </location>
</feature>
<evidence type="ECO:0000313" key="6">
    <source>
        <dbReference type="Proteomes" id="UP001365542"/>
    </source>
</evidence>
<sequence length="333" mass="35226">MKFSGNTLLTAILVFTAGITADWCVLNSCRKKRAVPFGALELDAPEVLQRRQTADVEKRQGGGYTYSLTTLPPWAALPYSKCGGSTICPNSWYCQCQNGASSRCLPTTLASGPCSVYAGATAYAQCEFYWPTTDTVHATAFGQCGGYTTANINQAWDTRTVCPEGQHCACSNFWYSQCTSTNLPTTCPGASIYWGCGGQAYTSPKASGDYCGGHCFTVSGMPSACPGGMKCYTETGPSPGFAAICASSSPPAGPDNKSYQPDAKSLCYPVPYTWTGFGAPVCGGAKRDLLANARPYHMTKPSRVPANSPAEATPPTLFSHEYAEATTGQTIEL</sequence>
<organism evidence="5 6">
    <name type="scientific">Orbilia ellipsospora</name>
    <dbReference type="NCBI Taxonomy" id="2528407"/>
    <lineage>
        <taxon>Eukaryota</taxon>
        <taxon>Fungi</taxon>
        <taxon>Dikarya</taxon>
        <taxon>Ascomycota</taxon>
        <taxon>Pezizomycotina</taxon>
        <taxon>Orbiliomycetes</taxon>
        <taxon>Orbiliales</taxon>
        <taxon>Orbiliaceae</taxon>
        <taxon>Orbilia</taxon>
    </lineage>
</organism>
<evidence type="ECO:0000256" key="2">
    <source>
        <dbReference type="SAM" id="MobiDB-lite"/>
    </source>
</evidence>
<dbReference type="PROSITE" id="PS51164">
    <property type="entry name" value="CBM1_2"/>
    <property type="match status" value="1"/>
</dbReference>
<dbReference type="Proteomes" id="UP001365542">
    <property type="component" value="Unassembled WGS sequence"/>
</dbReference>
<gene>
    <name evidence="5" type="ORF">TWF694_011777</name>
</gene>
<dbReference type="EMBL" id="JAVHJO010000009">
    <property type="protein sequence ID" value="KAK6537597.1"/>
    <property type="molecule type" value="Genomic_DNA"/>
</dbReference>
<protein>
    <recommendedName>
        <fullName evidence="4">CBM1 domain-containing protein</fullName>
    </recommendedName>
</protein>
<reference evidence="5 6" key="1">
    <citation type="submission" date="2019-10" db="EMBL/GenBank/DDBJ databases">
        <authorList>
            <person name="Palmer J.M."/>
        </authorList>
    </citation>
    <scope>NUCLEOTIDE SEQUENCE [LARGE SCALE GENOMIC DNA]</scope>
    <source>
        <strain evidence="5 6">TWF694</strain>
    </source>
</reference>
<feature type="signal peptide" evidence="3">
    <location>
        <begin position="1"/>
        <end position="21"/>
    </location>
</feature>
<dbReference type="AlphaFoldDB" id="A0AAV9X7G1"/>
<keyword evidence="6" id="KW-1185">Reference proteome</keyword>
<dbReference type="SMART" id="SM00236">
    <property type="entry name" value="fCBD"/>
    <property type="match status" value="1"/>
</dbReference>
<name>A0AAV9X7G1_9PEZI</name>
<accession>A0AAV9X7G1</accession>
<dbReference type="GO" id="GO:0005576">
    <property type="term" value="C:extracellular region"/>
    <property type="evidence" value="ECO:0007669"/>
    <property type="project" value="InterPro"/>
</dbReference>
<comment type="caution">
    <text evidence="5">The sequence shown here is derived from an EMBL/GenBank/DDBJ whole genome shotgun (WGS) entry which is preliminary data.</text>
</comment>
<dbReference type="GO" id="GO:0030248">
    <property type="term" value="F:cellulose binding"/>
    <property type="evidence" value="ECO:0007669"/>
    <property type="project" value="InterPro"/>
</dbReference>
<dbReference type="InterPro" id="IPR000254">
    <property type="entry name" value="CBD"/>
</dbReference>
<feature type="region of interest" description="Disordered" evidence="2">
    <location>
        <begin position="298"/>
        <end position="317"/>
    </location>
</feature>